<protein>
    <submittedName>
        <fullName evidence="2">Uncharacterized protein</fullName>
    </submittedName>
</protein>
<organism evidence="2 3">
    <name type="scientific">Salinactinospora qingdaonensis</name>
    <dbReference type="NCBI Taxonomy" id="702744"/>
    <lineage>
        <taxon>Bacteria</taxon>
        <taxon>Bacillati</taxon>
        <taxon>Actinomycetota</taxon>
        <taxon>Actinomycetes</taxon>
        <taxon>Streptosporangiales</taxon>
        <taxon>Nocardiopsidaceae</taxon>
        <taxon>Salinactinospora</taxon>
    </lineage>
</organism>
<accession>A0ABP7GGF4</accession>
<evidence type="ECO:0000313" key="3">
    <source>
        <dbReference type="Proteomes" id="UP001500908"/>
    </source>
</evidence>
<evidence type="ECO:0000256" key="1">
    <source>
        <dbReference type="SAM" id="MobiDB-lite"/>
    </source>
</evidence>
<gene>
    <name evidence="2" type="ORF">GCM10022402_45050</name>
</gene>
<feature type="region of interest" description="Disordered" evidence="1">
    <location>
        <begin position="1"/>
        <end position="24"/>
    </location>
</feature>
<reference evidence="3" key="1">
    <citation type="journal article" date="2019" name="Int. J. Syst. Evol. Microbiol.">
        <title>The Global Catalogue of Microorganisms (GCM) 10K type strain sequencing project: providing services to taxonomists for standard genome sequencing and annotation.</title>
        <authorList>
            <consortium name="The Broad Institute Genomics Platform"/>
            <consortium name="The Broad Institute Genome Sequencing Center for Infectious Disease"/>
            <person name="Wu L."/>
            <person name="Ma J."/>
        </authorList>
    </citation>
    <scope>NUCLEOTIDE SEQUENCE [LARGE SCALE GENOMIC DNA]</scope>
    <source>
        <strain evidence="3">JCM 17137</strain>
    </source>
</reference>
<proteinExistence type="predicted"/>
<sequence length="62" mass="6476">MGEDSGLARTGPGDNEERATAVADSGTLGFVQTFEERRFGGHVTRVRVTASPGSPFSAFGCQ</sequence>
<evidence type="ECO:0000313" key="2">
    <source>
        <dbReference type="EMBL" id="GAA3762440.1"/>
    </source>
</evidence>
<name>A0ABP7GGF4_9ACTN</name>
<keyword evidence="3" id="KW-1185">Reference proteome</keyword>
<comment type="caution">
    <text evidence="2">The sequence shown here is derived from an EMBL/GenBank/DDBJ whole genome shotgun (WGS) entry which is preliminary data.</text>
</comment>
<dbReference type="EMBL" id="BAABDD010000036">
    <property type="protein sequence ID" value="GAA3762440.1"/>
    <property type="molecule type" value="Genomic_DNA"/>
</dbReference>
<dbReference type="Proteomes" id="UP001500908">
    <property type="component" value="Unassembled WGS sequence"/>
</dbReference>